<evidence type="ECO:0008006" key="3">
    <source>
        <dbReference type="Google" id="ProtNLM"/>
    </source>
</evidence>
<comment type="caution">
    <text evidence="1">The sequence shown here is derived from an EMBL/GenBank/DDBJ whole genome shotgun (WGS) entry which is preliminary data.</text>
</comment>
<evidence type="ECO:0000313" key="2">
    <source>
        <dbReference type="Proteomes" id="UP000233551"/>
    </source>
</evidence>
<gene>
    <name evidence="1" type="ORF">CRG98_042801</name>
</gene>
<dbReference type="AlphaFoldDB" id="A0A2I0HYS0"/>
<evidence type="ECO:0000313" key="1">
    <source>
        <dbReference type="EMBL" id="PKI36852.1"/>
    </source>
</evidence>
<accession>A0A2I0HYS0</accession>
<organism evidence="1 2">
    <name type="scientific">Punica granatum</name>
    <name type="common">Pomegranate</name>
    <dbReference type="NCBI Taxonomy" id="22663"/>
    <lineage>
        <taxon>Eukaryota</taxon>
        <taxon>Viridiplantae</taxon>
        <taxon>Streptophyta</taxon>
        <taxon>Embryophyta</taxon>
        <taxon>Tracheophyta</taxon>
        <taxon>Spermatophyta</taxon>
        <taxon>Magnoliopsida</taxon>
        <taxon>eudicotyledons</taxon>
        <taxon>Gunneridae</taxon>
        <taxon>Pentapetalae</taxon>
        <taxon>rosids</taxon>
        <taxon>malvids</taxon>
        <taxon>Myrtales</taxon>
        <taxon>Lythraceae</taxon>
        <taxon>Punica</taxon>
    </lineage>
</organism>
<keyword evidence="2" id="KW-1185">Reference proteome</keyword>
<dbReference type="Proteomes" id="UP000233551">
    <property type="component" value="Unassembled WGS sequence"/>
</dbReference>
<sequence length="160" mass="17449">MEYVPPVGVYLFGRTGPSFVSFVFISSYSTRARVIGHWWSDLYKVRGDGAGSPLTASLVRNIRTLLAREWVVEEVHTRREGNGCANWMARWATALPLGSQFYSSSLGSELDLGNVAGGSNLLGIPTPNRSFLDQGFVSPVETSPMVDEPSIITTKVHGGR</sequence>
<reference evidence="1 2" key="1">
    <citation type="submission" date="2017-11" db="EMBL/GenBank/DDBJ databases">
        <title>De-novo sequencing of pomegranate (Punica granatum L.) genome.</title>
        <authorList>
            <person name="Akparov Z."/>
            <person name="Amiraslanov A."/>
            <person name="Hajiyeva S."/>
            <person name="Abbasov M."/>
            <person name="Kaur K."/>
            <person name="Hamwieh A."/>
            <person name="Solovyev V."/>
            <person name="Salamov A."/>
            <person name="Braich B."/>
            <person name="Kosarev P."/>
            <person name="Mahmoud A."/>
            <person name="Hajiyev E."/>
            <person name="Babayeva S."/>
            <person name="Izzatullayeva V."/>
            <person name="Mammadov A."/>
            <person name="Mammadov A."/>
            <person name="Sharifova S."/>
            <person name="Ojaghi J."/>
            <person name="Eynullazada K."/>
            <person name="Bayramov B."/>
            <person name="Abdulazimova A."/>
            <person name="Shahmuradov I."/>
        </authorList>
    </citation>
    <scope>NUCLEOTIDE SEQUENCE [LARGE SCALE GENOMIC DNA]</scope>
    <source>
        <strain evidence="2">cv. AG2017</strain>
        <tissue evidence="1">Leaf</tissue>
    </source>
</reference>
<protein>
    <recommendedName>
        <fullName evidence="3">RNase H type-1 domain-containing protein</fullName>
    </recommendedName>
</protein>
<proteinExistence type="predicted"/>
<dbReference type="EMBL" id="PGOL01004672">
    <property type="protein sequence ID" value="PKI36852.1"/>
    <property type="molecule type" value="Genomic_DNA"/>
</dbReference>
<name>A0A2I0HYS0_PUNGR</name>